<name>A0A8D8WJS5_9HEMI</name>
<accession>A0A8D8WJS5</accession>
<proteinExistence type="predicted"/>
<protein>
    <submittedName>
        <fullName evidence="1">Uncharacterized protein</fullName>
    </submittedName>
</protein>
<dbReference type="AlphaFoldDB" id="A0A8D8WJS5"/>
<dbReference type="EMBL" id="HBUF01199806">
    <property type="protein sequence ID" value="CAG6661503.1"/>
    <property type="molecule type" value="Transcribed_RNA"/>
</dbReference>
<evidence type="ECO:0000313" key="1">
    <source>
        <dbReference type="EMBL" id="CAG6661503.1"/>
    </source>
</evidence>
<reference evidence="1" key="1">
    <citation type="submission" date="2021-05" db="EMBL/GenBank/DDBJ databases">
        <authorList>
            <person name="Alioto T."/>
            <person name="Alioto T."/>
            <person name="Gomez Garrido J."/>
        </authorList>
    </citation>
    <scope>NUCLEOTIDE SEQUENCE</scope>
</reference>
<organism evidence="1">
    <name type="scientific">Cacopsylla melanoneura</name>
    <dbReference type="NCBI Taxonomy" id="428564"/>
    <lineage>
        <taxon>Eukaryota</taxon>
        <taxon>Metazoa</taxon>
        <taxon>Ecdysozoa</taxon>
        <taxon>Arthropoda</taxon>
        <taxon>Hexapoda</taxon>
        <taxon>Insecta</taxon>
        <taxon>Pterygota</taxon>
        <taxon>Neoptera</taxon>
        <taxon>Paraneoptera</taxon>
        <taxon>Hemiptera</taxon>
        <taxon>Sternorrhyncha</taxon>
        <taxon>Psylloidea</taxon>
        <taxon>Psyllidae</taxon>
        <taxon>Psyllinae</taxon>
        <taxon>Cacopsylla</taxon>
    </lineage>
</organism>
<sequence length="109" mass="12752">MQTILVTWEHTYSISLFAQKTQVDEHRRKIHTYVTRLKRVSAHAQLLSEITFHYGFFSNEKLDKFGGSPSTLFFCSQLHIMIVSGTKILSRQKLSISKFFGKIRRKKIC</sequence>